<accession>A0A7K1SLE8</accession>
<dbReference type="InterPro" id="IPR005152">
    <property type="entry name" value="Lipase_secreted"/>
</dbReference>
<keyword evidence="2" id="KW-1185">Reference proteome</keyword>
<proteinExistence type="predicted"/>
<dbReference type="InterPro" id="IPR029058">
    <property type="entry name" value="AB_hydrolase_fold"/>
</dbReference>
<dbReference type="EMBL" id="WPIN01000017">
    <property type="protein sequence ID" value="MVM34632.1"/>
    <property type="molecule type" value="Genomic_DNA"/>
</dbReference>
<evidence type="ECO:0000313" key="2">
    <source>
        <dbReference type="Proteomes" id="UP000436006"/>
    </source>
</evidence>
<reference evidence="1 2" key="1">
    <citation type="submission" date="2019-12" db="EMBL/GenBank/DDBJ databases">
        <title>Spirosoma sp. HMF4905 genome sequencing and assembly.</title>
        <authorList>
            <person name="Kang H."/>
            <person name="Cha I."/>
            <person name="Kim H."/>
            <person name="Joh K."/>
        </authorList>
    </citation>
    <scope>NUCLEOTIDE SEQUENCE [LARGE SCALE GENOMIC DNA]</scope>
    <source>
        <strain evidence="1 2">HMF4905</strain>
    </source>
</reference>
<dbReference type="GO" id="GO:0016042">
    <property type="term" value="P:lipid catabolic process"/>
    <property type="evidence" value="ECO:0007669"/>
    <property type="project" value="InterPro"/>
</dbReference>
<dbReference type="AlphaFoldDB" id="A0A7K1SLE8"/>
<dbReference type="Pfam" id="PF03583">
    <property type="entry name" value="LIP"/>
    <property type="match status" value="1"/>
</dbReference>
<protein>
    <submittedName>
        <fullName evidence="1">Prolyl oligopeptidase family serine peptidase</fullName>
    </submittedName>
</protein>
<comment type="caution">
    <text evidence="1">The sequence shown here is derived from an EMBL/GenBank/DDBJ whole genome shotgun (WGS) entry which is preliminary data.</text>
</comment>
<sequence length="399" mass="43396">MLTIKSFVALLLIGGMLLVAPVGCKTSGNGDSVVPVVPRTLVKSTLIGEYTTDQLRSRFSGANTALQLFIRYGIKAYRLEYTTTNTDGTSIKASGALIIPTVTTAVPLLSMQHGTITSENDAPSNFGTGSEAYSFGSVFASQGYIIAAPDYIGYGASKDLPHTYEQRNGLATASLDMLRATRDFLSDQGTNWDKRLFIAGYSEGGYATLSLQKKIEEETSNEFNLVASSCGAGAYDKPAFMKQIINEKTSGVDYINRLYIWVLQTYDRIYKLNRPASAYFKEPYTTQLTTQGLGASINVSLNQAFSDSFKQGINDGTDKAFLVAVQDNDIHDWKPVTPTRLYHGDADEIVSFLNSQNAYDAMQKRGAANVTLIPIKGATHETGIIGFITGTYDFFGSIQ</sequence>
<dbReference type="Proteomes" id="UP000436006">
    <property type="component" value="Unassembled WGS sequence"/>
</dbReference>
<dbReference type="PANTHER" id="PTHR34853:SF1">
    <property type="entry name" value="LIPASE 5"/>
    <property type="match status" value="1"/>
</dbReference>
<organism evidence="1 2">
    <name type="scientific">Spirosoma arboris</name>
    <dbReference type="NCBI Taxonomy" id="2682092"/>
    <lineage>
        <taxon>Bacteria</taxon>
        <taxon>Pseudomonadati</taxon>
        <taxon>Bacteroidota</taxon>
        <taxon>Cytophagia</taxon>
        <taxon>Cytophagales</taxon>
        <taxon>Cytophagaceae</taxon>
        <taxon>Spirosoma</taxon>
    </lineage>
</organism>
<dbReference type="PIRSF" id="PIRSF029171">
    <property type="entry name" value="Esterase_LipA"/>
    <property type="match status" value="1"/>
</dbReference>
<dbReference type="PANTHER" id="PTHR34853">
    <property type="match status" value="1"/>
</dbReference>
<evidence type="ECO:0000313" key="1">
    <source>
        <dbReference type="EMBL" id="MVM34632.1"/>
    </source>
</evidence>
<gene>
    <name evidence="1" type="ORF">GO755_31685</name>
</gene>
<dbReference type="Gene3D" id="1.10.260.160">
    <property type="match status" value="1"/>
</dbReference>
<dbReference type="Gene3D" id="3.40.50.1820">
    <property type="entry name" value="alpha/beta hydrolase"/>
    <property type="match status" value="1"/>
</dbReference>
<dbReference type="RefSeq" id="WP_157589453.1">
    <property type="nucleotide sequence ID" value="NZ_WPIN01000017.1"/>
</dbReference>
<name>A0A7K1SLE8_9BACT</name>
<dbReference type="SUPFAM" id="SSF53474">
    <property type="entry name" value="alpha/beta-Hydrolases"/>
    <property type="match status" value="1"/>
</dbReference>
<dbReference type="GO" id="GO:0004806">
    <property type="term" value="F:triacylglycerol lipase activity"/>
    <property type="evidence" value="ECO:0007669"/>
    <property type="project" value="InterPro"/>
</dbReference>